<evidence type="ECO:0000313" key="2">
    <source>
        <dbReference type="EMBL" id="TXC78683.1"/>
    </source>
</evidence>
<dbReference type="EMBL" id="VORB01000006">
    <property type="protein sequence ID" value="TXC78683.1"/>
    <property type="molecule type" value="Genomic_DNA"/>
</dbReference>
<evidence type="ECO:0000256" key="1">
    <source>
        <dbReference type="SAM" id="Phobius"/>
    </source>
</evidence>
<sequence length="185" mass="21785">MKFIGNRISHQKKEGIFSVVIAAGVEKAYERILLMWLLLWTLSGVYFITQLFADHSQELKLYIGILLSFWLYYEIRVGRVYFWRKAGYESIKFVEDKVLISQVILGRSKPKTYFVQNIDQFKADMPKETNVLEFLNNSFWVMGRPYISFQHQGDTISFGRQLTESERKALVMLLNKELAYSKKKS</sequence>
<proteinExistence type="predicted"/>
<dbReference type="AlphaFoldDB" id="A0A5C6UYX4"/>
<accession>A0A5C6UYX4</accession>
<comment type="caution">
    <text evidence="2">The sequence shown here is derived from an EMBL/GenBank/DDBJ whole genome shotgun (WGS) entry which is preliminary data.</text>
</comment>
<dbReference type="RefSeq" id="WP_147014710.1">
    <property type="nucleotide sequence ID" value="NZ_VORB01000006.1"/>
</dbReference>
<keyword evidence="1" id="KW-0812">Transmembrane</keyword>
<name>A0A5C6UYX4_9FLAO</name>
<feature type="transmembrane region" description="Helical" evidence="1">
    <location>
        <begin position="33"/>
        <end position="53"/>
    </location>
</feature>
<organism evidence="2 3">
    <name type="scientific">Luteibaculum oceani</name>
    <dbReference type="NCBI Taxonomy" id="1294296"/>
    <lineage>
        <taxon>Bacteria</taxon>
        <taxon>Pseudomonadati</taxon>
        <taxon>Bacteroidota</taxon>
        <taxon>Flavobacteriia</taxon>
        <taxon>Flavobacteriales</taxon>
        <taxon>Luteibaculaceae</taxon>
        <taxon>Luteibaculum</taxon>
    </lineage>
</organism>
<evidence type="ECO:0000313" key="3">
    <source>
        <dbReference type="Proteomes" id="UP000321168"/>
    </source>
</evidence>
<dbReference type="OrthoDB" id="1466947at2"/>
<protein>
    <submittedName>
        <fullName evidence="2">Uncharacterized protein</fullName>
    </submittedName>
</protein>
<keyword evidence="3" id="KW-1185">Reference proteome</keyword>
<keyword evidence="1" id="KW-0472">Membrane</keyword>
<dbReference type="Proteomes" id="UP000321168">
    <property type="component" value="Unassembled WGS sequence"/>
</dbReference>
<reference evidence="2 3" key="1">
    <citation type="submission" date="2019-08" db="EMBL/GenBank/DDBJ databases">
        <title>Genome of Luteibaculum oceani JCM 18817.</title>
        <authorList>
            <person name="Bowman J.P."/>
        </authorList>
    </citation>
    <scope>NUCLEOTIDE SEQUENCE [LARGE SCALE GENOMIC DNA]</scope>
    <source>
        <strain evidence="2 3">JCM 18817</strain>
    </source>
</reference>
<keyword evidence="1" id="KW-1133">Transmembrane helix</keyword>
<gene>
    <name evidence="2" type="ORF">FRX97_08165</name>
</gene>
<feature type="transmembrane region" description="Helical" evidence="1">
    <location>
        <begin position="59"/>
        <end position="75"/>
    </location>
</feature>